<evidence type="ECO:0000256" key="1">
    <source>
        <dbReference type="SAM" id="Phobius"/>
    </source>
</evidence>
<keyword evidence="1" id="KW-0472">Membrane</keyword>
<feature type="transmembrane region" description="Helical" evidence="1">
    <location>
        <begin position="21"/>
        <end position="43"/>
    </location>
</feature>
<keyword evidence="1" id="KW-1133">Transmembrane helix</keyword>
<feature type="transmembrane region" description="Helical" evidence="1">
    <location>
        <begin position="49"/>
        <end position="71"/>
    </location>
</feature>
<feature type="transmembrane region" description="Helical" evidence="1">
    <location>
        <begin position="83"/>
        <end position="100"/>
    </location>
</feature>
<protein>
    <submittedName>
        <fullName evidence="2">NADH dehydrogenase subunit 6</fullName>
    </submittedName>
</protein>
<dbReference type="EMBL" id="MH046894">
    <property type="protein sequence ID" value="AZH07867.1"/>
    <property type="molecule type" value="Genomic_DNA"/>
</dbReference>
<name>A0A3S8IEB6_9NEOP</name>
<feature type="transmembrane region" description="Helical" evidence="1">
    <location>
        <begin position="120"/>
        <end position="143"/>
    </location>
</feature>
<geneLocation type="mitochondrion" evidence="2"/>
<organism evidence="2">
    <name type="scientific">Lepinotus reticulatus</name>
    <dbReference type="NCBI Taxonomy" id="209981"/>
    <lineage>
        <taxon>Eukaryota</taxon>
        <taxon>Metazoa</taxon>
        <taxon>Ecdysozoa</taxon>
        <taxon>Arthropoda</taxon>
        <taxon>Hexapoda</taxon>
        <taxon>Insecta</taxon>
        <taxon>Pterygota</taxon>
        <taxon>Neoptera</taxon>
        <taxon>Paraneoptera</taxon>
        <taxon>Psocodea</taxon>
        <taxon>Trogiomorpha</taxon>
        <taxon>Atropetae</taxon>
        <taxon>Trogiidae</taxon>
        <taxon>Lepinotus</taxon>
    </lineage>
</organism>
<gene>
    <name evidence="2" type="primary">nad6</name>
</gene>
<evidence type="ECO:0000313" key="2">
    <source>
        <dbReference type="EMBL" id="AZH07867.1"/>
    </source>
</evidence>
<sequence>MITFSFLFFITSIYMPLLSHPLSMSIILITSTLMISILTSTLIKQFWFSYILILIFIGGMLILFIYMVSLIPNKKFKFNYNMLWPFFTLPVLLTISPLNFSEMNLKINQIFHIYLNTIKIFNSTSSLLTILTISFLFLIMIMVTKITKSIKGPIRSNF</sequence>
<reference evidence="2" key="1">
    <citation type="journal article" date="2018" name="Int. J. Biol. Macromol.">
        <title>The mitochondrial genomes of the barklice, Lepinotus reticulatus and Dorypteryx domestica (Psocodea: Trogiomorpha): Insight into phylogeny of the order Psocodea.</title>
        <authorList>
            <person name="Feng S."/>
            <person name="Stejskal V."/>
            <person name="Wang Y."/>
            <person name="Li Z."/>
        </authorList>
    </citation>
    <scope>NUCLEOTIDE SEQUENCE</scope>
</reference>
<proteinExistence type="predicted"/>
<keyword evidence="2" id="KW-0496">Mitochondrion</keyword>
<accession>A0A3S8IEB6</accession>
<dbReference type="AlphaFoldDB" id="A0A3S8IEB6"/>
<keyword evidence="1" id="KW-0812">Transmembrane</keyword>